<evidence type="ECO:0000313" key="4">
    <source>
        <dbReference type="Proteomes" id="UP000019132"/>
    </source>
</evidence>
<dbReference type="OMA" id="KHRSELH"/>
<feature type="region of interest" description="Disordered" evidence="1">
    <location>
        <begin position="100"/>
        <end position="119"/>
    </location>
</feature>
<keyword evidence="4" id="KW-1185">Reference proteome</keyword>
<keyword evidence="2" id="KW-0812">Transmembrane</keyword>
<keyword evidence="2" id="KW-1133">Transmembrane helix</keyword>
<feature type="region of interest" description="Disordered" evidence="1">
    <location>
        <begin position="1"/>
        <end position="27"/>
    </location>
</feature>
<keyword evidence="2" id="KW-0472">Membrane</keyword>
<name>K3WKS9_GLOUD</name>
<dbReference type="HOGENOM" id="CLU_627743_0_0_1"/>
<dbReference type="EnsemblProtists" id="PYU1_T005571">
    <property type="protein sequence ID" value="PYU1_T005571"/>
    <property type="gene ID" value="PYU1_G005560"/>
</dbReference>
<feature type="compositionally biased region" description="Low complexity" evidence="1">
    <location>
        <begin position="1"/>
        <end position="13"/>
    </location>
</feature>
<evidence type="ECO:0000256" key="1">
    <source>
        <dbReference type="SAM" id="MobiDB-lite"/>
    </source>
</evidence>
<proteinExistence type="predicted"/>
<feature type="compositionally biased region" description="Gly residues" evidence="1">
    <location>
        <begin position="255"/>
        <end position="264"/>
    </location>
</feature>
<reference evidence="3" key="3">
    <citation type="submission" date="2015-02" db="UniProtKB">
        <authorList>
            <consortium name="EnsemblProtists"/>
        </authorList>
    </citation>
    <scope>IDENTIFICATION</scope>
    <source>
        <strain evidence="3">DAOM BR144</strain>
    </source>
</reference>
<evidence type="ECO:0000256" key="2">
    <source>
        <dbReference type="SAM" id="Phobius"/>
    </source>
</evidence>
<dbReference type="Proteomes" id="UP000019132">
    <property type="component" value="Unassembled WGS sequence"/>
</dbReference>
<dbReference type="VEuPathDB" id="FungiDB:PYU1_G005560"/>
<dbReference type="AlphaFoldDB" id="K3WKS9"/>
<evidence type="ECO:0000313" key="3">
    <source>
        <dbReference type="EnsemblProtists" id="PYU1_T005571"/>
    </source>
</evidence>
<feature type="region of interest" description="Disordered" evidence="1">
    <location>
        <begin position="223"/>
        <end position="269"/>
    </location>
</feature>
<accession>K3WKS9</accession>
<dbReference type="eggNOG" id="ENOG502S1VM">
    <property type="taxonomic scope" value="Eukaryota"/>
</dbReference>
<reference evidence="4" key="2">
    <citation type="submission" date="2010-04" db="EMBL/GenBank/DDBJ databases">
        <authorList>
            <person name="Buell R."/>
            <person name="Hamilton J."/>
            <person name="Hostetler J."/>
        </authorList>
    </citation>
    <scope>NUCLEOTIDE SEQUENCE [LARGE SCALE GENOMIC DNA]</scope>
    <source>
        <strain evidence="4">DAOM:BR144</strain>
    </source>
</reference>
<organism evidence="3 4">
    <name type="scientific">Globisporangium ultimum (strain ATCC 200006 / CBS 805.95 / DAOM BR144)</name>
    <name type="common">Pythium ultimum</name>
    <dbReference type="NCBI Taxonomy" id="431595"/>
    <lineage>
        <taxon>Eukaryota</taxon>
        <taxon>Sar</taxon>
        <taxon>Stramenopiles</taxon>
        <taxon>Oomycota</taxon>
        <taxon>Peronosporomycetes</taxon>
        <taxon>Pythiales</taxon>
        <taxon>Pythiaceae</taxon>
        <taxon>Globisporangium</taxon>
    </lineage>
</organism>
<sequence length="483" mass="54638">MTTTTTITTTSRTPENGGALLRNNDEHDDYGAQDAIMNEMIAKHRTELTELQQYIGHAVNQTGDDDDELLFPNDHLPPPPPPLSDRDVGESSGPPRIVDANESYDNIPSPDGFNTPRPVRSKTAERLMELSRNEEAQRNDRMKLAELSDVRNERIGRDVIRRWNPDAKVVRNSANRSFKHVSGRTSPTVRVRKITTTTSPRTSAKVLREYSKDFVQQALDFNSHDVDDDDDELHLGGRSPTTRGLNTDLKLLSDGSGGDGGGFRGQSSQQELRTYVKQMEETIAQLVLQKDELLRNQAEFDKHASGIFPSLEHLNHQLSQIVQGKMANSQVNIKEDMYDEMRILGEKLDELESETKRRSHDTDVLEQNRQIEITQIKGQIVSLVTSGKLRDEKTELIADTVKKLQQELQEAVKGVLHRYQLIEKRVSQLQTPLMQPRLVSRRLPQRYVYFIAAIAVAVLTFLFATFGNLNSNCGLFRRCTPLT</sequence>
<feature type="region of interest" description="Disordered" evidence="1">
    <location>
        <begin position="61"/>
        <end position="95"/>
    </location>
</feature>
<dbReference type="EMBL" id="GL376633">
    <property type="status" value="NOT_ANNOTATED_CDS"/>
    <property type="molecule type" value="Genomic_DNA"/>
</dbReference>
<reference evidence="4" key="1">
    <citation type="journal article" date="2010" name="Genome Biol.">
        <title>Genome sequence of the necrotrophic plant pathogen Pythium ultimum reveals original pathogenicity mechanisms and effector repertoire.</title>
        <authorList>
            <person name="Levesque C.A."/>
            <person name="Brouwer H."/>
            <person name="Cano L."/>
            <person name="Hamilton J.P."/>
            <person name="Holt C."/>
            <person name="Huitema E."/>
            <person name="Raffaele S."/>
            <person name="Robideau G.P."/>
            <person name="Thines M."/>
            <person name="Win J."/>
            <person name="Zerillo M.M."/>
            <person name="Beakes G.W."/>
            <person name="Boore J.L."/>
            <person name="Busam D."/>
            <person name="Dumas B."/>
            <person name="Ferriera S."/>
            <person name="Fuerstenberg S.I."/>
            <person name="Gachon C.M."/>
            <person name="Gaulin E."/>
            <person name="Govers F."/>
            <person name="Grenville-Briggs L."/>
            <person name="Horner N."/>
            <person name="Hostetler J."/>
            <person name="Jiang R.H."/>
            <person name="Johnson J."/>
            <person name="Krajaejun T."/>
            <person name="Lin H."/>
            <person name="Meijer H.J."/>
            <person name="Moore B."/>
            <person name="Morris P."/>
            <person name="Phuntmart V."/>
            <person name="Puiu D."/>
            <person name="Shetty J."/>
            <person name="Stajich J.E."/>
            <person name="Tripathy S."/>
            <person name="Wawra S."/>
            <person name="van West P."/>
            <person name="Whitty B.R."/>
            <person name="Coutinho P.M."/>
            <person name="Henrissat B."/>
            <person name="Martin F."/>
            <person name="Thomas P.D."/>
            <person name="Tyler B.M."/>
            <person name="De Vries R.P."/>
            <person name="Kamoun S."/>
            <person name="Yandell M."/>
            <person name="Tisserat N."/>
            <person name="Buell C.R."/>
        </authorList>
    </citation>
    <scope>NUCLEOTIDE SEQUENCE</scope>
    <source>
        <strain evidence="4">DAOM:BR144</strain>
    </source>
</reference>
<protein>
    <submittedName>
        <fullName evidence="3">Uncharacterized protein</fullName>
    </submittedName>
</protein>
<feature type="transmembrane region" description="Helical" evidence="2">
    <location>
        <begin position="447"/>
        <end position="469"/>
    </location>
</feature>
<dbReference type="InParanoid" id="K3WKS9"/>